<dbReference type="EMBL" id="CP042905">
    <property type="protein sequence ID" value="QEE16195.2"/>
    <property type="molecule type" value="Genomic_DNA"/>
</dbReference>
<dbReference type="Gene3D" id="3.40.50.150">
    <property type="entry name" value="Vaccinia Virus protein VP39"/>
    <property type="match status" value="1"/>
</dbReference>
<evidence type="ECO:0000256" key="2">
    <source>
        <dbReference type="ARBA" id="ARBA00022679"/>
    </source>
</evidence>
<accession>A0A5B9DB34</accession>
<proteinExistence type="predicted"/>
<sequence length="196" mass="22579">MFHTITPEIKARMLFLEEKDQRDRKDGTPRMQRLRQIPPETGKFLSIMAASSPRGTMIEIGTSAGYSTLWLSLAVKLRNQKIITFELLEEKIEMAKETFRLSLVERFVDLREGDALKNLDLINDIGFCFLDCEKELYFECYKKIIPKLVKGGLLVCDNAINHRETLATMMNYAKKDQRVDVVLVPIGKGEFVCRKV</sequence>
<dbReference type="OrthoDB" id="21414at2157"/>
<name>A0A5B9DB34_9ARCH</name>
<dbReference type="GO" id="GO:0008171">
    <property type="term" value="F:O-methyltransferase activity"/>
    <property type="evidence" value="ECO:0007669"/>
    <property type="project" value="InterPro"/>
</dbReference>
<gene>
    <name evidence="4" type="ORF">DSAG12_02025</name>
</gene>
<keyword evidence="3" id="KW-0949">S-adenosyl-L-methionine</keyword>
<keyword evidence="2 4" id="KW-0808">Transferase</keyword>
<evidence type="ECO:0000256" key="3">
    <source>
        <dbReference type="ARBA" id="ARBA00022691"/>
    </source>
</evidence>
<protein>
    <submittedName>
        <fullName evidence="4">O-methyltransferase</fullName>
        <ecNumber evidence="4">2.1.1.-</ecNumber>
    </submittedName>
</protein>
<dbReference type="PANTHER" id="PTHR43167:SF1">
    <property type="entry name" value="PUTATIVE (AFU_ORTHOLOGUE AFUA_6G01830)-RELATED"/>
    <property type="match status" value="1"/>
</dbReference>
<keyword evidence="1 4" id="KW-0489">Methyltransferase</keyword>
<evidence type="ECO:0000313" key="5">
    <source>
        <dbReference type="Proteomes" id="UP000321408"/>
    </source>
</evidence>
<dbReference type="KEGG" id="psyt:DSAG12_02025"/>
<dbReference type="AlphaFoldDB" id="A0A5B9DB34"/>
<dbReference type="EC" id="2.1.1.-" evidence="4"/>
<dbReference type="GO" id="GO:0032259">
    <property type="term" value="P:methylation"/>
    <property type="evidence" value="ECO:0007669"/>
    <property type="project" value="UniProtKB-KW"/>
</dbReference>
<dbReference type="InterPro" id="IPR002935">
    <property type="entry name" value="SAM_O-MeTrfase"/>
</dbReference>
<dbReference type="InterPro" id="IPR029063">
    <property type="entry name" value="SAM-dependent_MTases_sf"/>
</dbReference>
<organism evidence="4 5">
    <name type="scientific">Promethearchaeum syntrophicum</name>
    <dbReference type="NCBI Taxonomy" id="2594042"/>
    <lineage>
        <taxon>Archaea</taxon>
        <taxon>Promethearchaeati</taxon>
        <taxon>Promethearchaeota</taxon>
        <taxon>Promethearchaeia</taxon>
        <taxon>Promethearchaeales</taxon>
        <taxon>Promethearchaeaceae</taxon>
        <taxon>Promethearchaeum</taxon>
    </lineage>
</organism>
<dbReference type="SUPFAM" id="SSF53335">
    <property type="entry name" value="S-adenosyl-L-methionine-dependent methyltransferases"/>
    <property type="match status" value="1"/>
</dbReference>
<dbReference type="Proteomes" id="UP000321408">
    <property type="component" value="Chromosome"/>
</dbReference>
<reference evidence="4 5" key="2">
    <citation type="journal article" date="2024" name="Int. J. Syst. Evol. Microbiol.">
        <title>Promethearchaeum syntrophicum gen. nov., sp. nov., an anaerobic, obligately syntrophic archaeon, the first isolate of the lineage 'Asgard' archaea, and proposal of the new archaeal phylum Promethearchaeota phyl. nov. and kingdom Promethearchaeati regn. nov.</title>
        <authorList>
            <person name="Imachi H."/>
            <person name="Nobu M.K."/>
            <person name="Kato S."/>
            <person name="Takaki Y."/>
            <person name="Miyazaki M."/>
            <person name="Miyata M."/>
            <person name="Ogawara M."/>
            <person name="Saito Y."/>
            <person name="Sakai S."/>
            <person name="Tahara Y.O."/>
            <person name="Takano Y."/>
            <person name="Tasumi E."/>
            <person name="Uematsu K."/>
            <person name="Yoshimura T."/>
            <person name="Itoh T."/>
            <person name="Ohkuma M."/>
            <person name="Takai K."/>
        </authorList>
    </citation>
    <scope>NUCLEOTIDE SEQUENCE [LARGE SCALE GENOMIC DNA]</scope>
    <source>
        <strain evidence="4 5">MK-D1</strain>
    </source>
</reference>
<reference evidence="4 5" key="1">
    <citation type="journal article" date="2020" name="Nature">
        <title>Isolation of an archaeon at the prokaryote-eukaryote interface.</title>
        <authorList>
            <person name="Imachi H."/>
            <person name="Nobu M.K."/>
            <person name="Nakahara N."/>
            <person name="Morono Y."/>
            <person name="Ogawara M."/>
            <person name="Takaki Y."/>
            <person name="Takano Y."/>
            <person name="Uematsu K."/>
            <person name="Ikuta T."/>
            <person name="Ito M."/>
            <person name="Matsui Y."/>
            <person name="Miyazaki M."/>
            <person name="Murata K."/>
            <person name="Saito Y."/>
            <person name="Sakai S."/>
            <person name="Song C."/>
            <person name="Tasumi E."/>
            <person name="Yamanaka Y."/>
            <person name="Yamaguchi T."/>
            <person name="Kamagata Y."/>
            <person name="Tamaki H."/>
            <person name="Takai K."/>
        </authorList>
    </citation>
    <scope>NUCLEOTIDE SEQUENCE [LARGE SCALE GENOMIC DNA]</scope>
    <source>
        <strain evidence="4 5">MK-D1</strain>
    </source>
</reference>
<evidence type="ECO:0000256" key="1">
    <source>
        <dbReference type="ARBA" id="ARBA00022603"/>
    </source>
</evidence>
<dbReference type="PROSITE" id="PS51682">
    <property type="entry name" value="SAM_OMT_I"/>
    <property type="match status" value="1"/>
</dbReference>
<keyword evidence="5" id="KW-1185">Reference proteome</keyword>
<dbReference type="Pfam" id="PF01596">
    <property type="entry name" value="Methyltransf_3"/>
    <property type="match status" value="1"/>
</dbReference>
<dbReference type="PANTHER" id="PTHR43167">
    <property type="entry name" value="PUTATIVE (AFU_ORTHOLOGUE AFUA_6G01830)-RELATED"/>
    <property type="match status" value="1"/>
</dbReference>
<evidence type="ECO:0000313" key="4">
    <source>
        <dbReference type="EMBL" id="QEE16195.2"/>
    </source>
</evidence>